<name>A0AAD6VHS9_9AGAR</name>
<proteinExistence type="predicted"/>
<feature type="region of interest" description="Disordered" evidence="1">
    <location>
        <begin position="252"/>
        <end position="272"/>
    </location>
</feature>
<protein>
    <submittedName>
        <fullName evidence="2">Uncharacterized protein</fullName>
    </submittedName>
</protein>
<reference evidence="2" key="1">
    <citation type="submission" date="2023-03" db="EMBL/GenBank/DDBJ databases">
        <title>Massive genome expansion in bonnet fungi (Mycena s.s.) driven by repeated elements and novel gene families across ecological guilds.</title>
        <authorList>
            <consortium name="Lawrence Berkeley National Laboratory"/>
            <person name="Harder C.B."/>
            <person name="Miyauchi S."/>
            <person name="Viragh M."/>
            <person name="Kuo A."/>
            <person name="Thoen E."/>
            <person name="Andreopoulos B."/>
            <person name="Lu D."/>
            <person name="Skrede I."/>
            <person name="Drula E."/>
            <person name="Henrissat B."/>
            <person name="Morin E."/>
            <person name="Kohler A."/>
            <person name="Barry K."/>
            <person name="LaButti K."/>
            <person name="Morin E."/>
            <person name="Salamov A."/>
            <person name="Lipzen A."/>
            <person name="Mereny Z."/>
            <person name="Hegedus B."/>
            <person name="Baldrian P."/>
            <person name="Stursova M."/>
            <person name="Weitz H."/>
            <person name="Taylor A."/>
            <person name="Grigoriev I.V."/>
            <person name="Nagy L.G."/>
            <person name="Martin F."/>
            <person name="Kauserud H."/>
        </authorList>
    </citation>
    <scope>NUCLEOTIDE SEQUENCE</scope>
    <source>
        <strain evidence="2">9144</strain>
    </source>
</reference>
<evidence type="ECO:0000313" key="2">
    <source>
        <dbReference type="EMBL" id="KAJ7213444.1"/>
    </source>
</evidence>
<dbReference type="Proteomes" id="UP001219525">
    <property type="component" value="Unassembled WGS sequence"/>
</dbReference>
<sequence>MVSSIGDKTFKCPKPDCLKTIPLQRAATSTRAGCYLFKNHDDGLDMWYLVRFWLADGRCMPRLGLGTIRSLWEPIRYGHRTVPYVRIRTLTDTVPSPSRVCGGVACGRIRHQALGHLPLQEIRALEHKIMLGWEPRALRGTRLGALQPHALTAVDALPAGWHTDHMPGARVVRDATRGTRALACAAVLDAAACSHPDALVTPAHTRGSVRRPVLAAVTARLSAQLCGLVLSPAPPSWRREREAIMPGIKTKKRRAVGSGTKTGGKEATKQNPAVLTQRCHGPASTTAHSQPQALRIQPHSSATILDFNAVDVYYAEHKMERWDGSVAATGKPNTTVGLRWKPMAYNGEHQLAVAVDKVWDWNLLVSNASHCISVEQNHRFPVHTTAPGWNSPVDFWSSMKGLWALIHMCARRRRRCAL</sequence>
<organism evidence="2 3">
    <name type="scientific">Mycena pura</name>
    <dbReference type="NCBI Taxonomy" id="153505"/>
    <lineage>
        <taxon>Eukaryota</taxon>
        <taxon>Fungi</taxon>
        <taxon>Dikarya</taxon>
        <taxon>Basidiomycota</taxon>
        <taxon>Agaricomycotina</taxon>
        <taxon>Agaricomycetes</taxon>
        <taxon>Agaricomycetidae</taxon>
        <taxon>Agaricales</taxon>
        <taxon>Marasmiineae</taxon>
        <taxon>Mycenaceae</taxon>
        <taxon>Mycena</taxon>
    </lineage>
</organism>
<gene>
    <name evidence="2" type="ORF">GGX14DRAFT_392948</name>
</gene>
<accession>A0AAD6VHS9</accession>
<evidence type="ECO:0000256" key="1">
    <source>
        <dbReference type="SAM" id="MobiDB-lite"/>
    </source>
</evidence>
<dbReference type="AlphaFoldDB" id="A0AAD6VHS9"/>
<keyword evidence="3" id="KW-1185">Reference proteome</keyword>
<comment type="caution">
    <text evidence="2">The sequence shown here is derived from an EMBL/GenBank/DDBJ whole genome shotgun (WGS) entry which is preliminary data.</text>
</comment>
<evidence type="ECO:0000313" key="3">
    <source>
        <dbReference type="Proteomes" id="UP001219525"/>
    </source>
</evidence>
<dbReference type="EMBL" id="JARJCW010000021">
    <property type="protein sequence ID" value="KAJ7213444.1"/>
    <property type="molecule type" value="Genomic_DNA"/>
</dbReference>